<gene>
    <name evidence="2" type="ORF">XYLVIOL_LOCUS2811</name>
</gene>
<reference evidence="2 3" key="1">
    <citation type="submission" date="2024-08" db="EMBL/GenBank/DDBJ databases">
        <authorList>
            <person name="Will J Nash"/>
            <person name="Angela Man"/>
            <person name="Seanna McTaggart"/>
            <person name="Kendall Baker"/>
            <person name="Tom Barker"/>
            <person name="Leah Catchpole"/>
            <person name="Alex Durrant"/>
            <person name="Karim Gharbi"/>
            <person name="Naomi Irish"/>
            <person name="Gemy Kaithakottil"/>
            <person name="Debby Ku"/>
            <person name="Aaliyah Providence"/>
            <person name="Felix Shaw"/>
            <person name="David Swarbreck"/>
            <person name="Chris Watkins"/>
            <person name="Ann M. McCartney"/>
            <person name="Giulio Formenti"/>
            <person name="Alice Mouton"/>
            <person name="Noel Vella"/>
            <person name="Bjorn M von Reumont"/>
            <person name="Adriana Vella"/>
            <person name="Wilfried Haerty"/>
        </authorList>
    </citation>
    <scope>NUCLEOTIDE SEQUENCE [LARGE SCALE GENOMIC DNA]</scope>
</reference>
<keyword evidence="1" id="KW-1133">Transmembrane helix</keyword>
<keyword evidence="1" id="KW-0472">Membrane</keyword>
<keyword evidence="3" id="KW-1185">Reference proteome</keyword>
<evidence type="ECO:0000313" key="2">
    <source>
        <dbReference type="EMBL" id="CAL7937595.1"/>
    </source>
</evidence>
<feature type="transmembrane region" description="Helical" evidence="1">
    <location>
        <begin position="12"/>
        <end position="31"/>
    </location>
</feature>
<organism evidence="2 3">
    <name type="scientific">Xylocopa violacea</name>
    <name type="common">Violet carpenter bee</name>
    <name type="synonym">Apis violacea</name>
    <dbReference type="NCBI Taxonomy" id="135666"/>
    <lineage>
        <taxon>Eukaryota</taxon>
        <taxon>Metazoa</taxon>
        <taxon>Ecdysozoa</taxon>
        <taxon>Arthropoda</taxon>
        <taxon>Hexapoda</taxon>
        <taxon>Insecta</taxon>
        <taxon>Pterygota</taxon>
        <taxon>Neoptera</taxon>
        <taxon>Endopterygota</taxon>
        <taxon>Hymenoptera</taxon>
        <taxon>Apocrita</taxon>
        <taxon>Aculeata</taxon>
        <taxon>Apoidea</taxon>
        <taxon>Anthophila</taxon>
        <taxon>Apidae</taxon>
        <taxon>Xylocopa</taxon>
        <taxon>Xylocopa</taxon>
    </lineage>
</organism>
<evidence type="ECO:0000313" key="3">
    <source>
        <dbReference type="Proteomes" id="UP001642520"/>
    </source>
</evidence>
<dbReference type="Proteomes" id="UP001642520">
    <property type="component" value="Unassembled WGS sequence"/>
</dbReference>
<protein>
    <submittedName>
        <fullName evidence="2">Uncharacterized protein</fullName>
    </submittedName>
</protein>
<evidence type="ECO:0000256" key="1">
    <source>
        <dbReference type="SAM" id="Phobius"/>
    </source>
</evidence>
<proteinExistence type="predicted"/>
<dbReference type="EMBL" id="CAXAJV020001288">
    <property type="protein sequence ID" value="CAL7937595.1"/>
    <property type="molecule type" value="Genomic_DNA"/>
</dbReference>
<comment type="caution">
    <text evidence="2">The sequence shown here is derived from an EMBL/GenBank/DDBJ whole genome shotgun (WGS) entry which is preliminary data.</text>
</comment>
<name>A0ABP1N9C9_XYLVO</name>
<accession>A0ABP1N9C9</accession>
<keyword evidence="1" id="KW-0812">Transmembrane</keyword>
<sequence length="184" mass="20809">MLDSHMQGATNINTTTFTNCISLLYLQWNILKYLHKKRRKKQELVDCTVKGGFLLIFVPLPYSIAHNATAVAMFRGRPRTETIRIRGNAKITEAHSKFRGSRMCSGSRANHLAAPERPSVSVVATLRVHDVIVFFEKCVGPSRTHASAFSREPAAITECASSRAWHRRRLENNGPVVEQHRTQR</sequence>